<feature type="compositionally biased region" description="Gly residues" evidence="1">
    <location>
        <begin position="1"/>
        <end position="10"/>
    </location>
</feature>
<organism evidence="2">
    <name type="scientific">marine sediment metagenome</name>
    <dbReference type="NCBI Taxonomy" id="412755"/>
    <lineage>
        <taxon>unclassified sequences</taxon>
        <taxon>metagenomes</taxon>
        <taxon>ecological metagenomes</taxon>
    </lineage>
</organism>
<accession>A0A0F9IKG7</accession>
<proteinExistence type="predicted"/>
<feature type="region of interest" description="Disordered" evidence="1">
    <location>
        <begin position="1"/>
        <end position="33"/>
    </location>
</feature>
<sequence>MRAALGGGGRLPPLLQLTGGRDGTEQEVLDEGV</sequence>
<protein>
    <submittedName>
        <fullName evidence="2">Uncharacterized protein</fullName>
    </submittedName>
</protein>
<comment type="caution">
    <text evidence="2">The sequence shown here is derived from an EMBL/GenBank/DDBJ whole genome shotgun (WGS) entry which is preliminary data.</text>
</comment>
<reference evidence="2" key="1">
    <citation type="journal article" date="2015" name="Nature">
        <title>Complex archaea that bridge the gap between prokaryotes and eukaryotes.</title>
        <authorList>
            <person name="Spang A."/>
            <person name="Saw J.H."/>
            <person name="Jorgensen S.L."/>
            <person name="Zaremba-Niedzwiedzka K."/>
            <person name="Martijn J."/>
            <person name="Lind A.E."/>
            <person name="van Eijk R."/>
            <person name="Schleper C."/>
            <person name="Guy L."/>
            <person name="Ettema T.J."/>
        </authorList>
    </citation>
    <scope>NUCLEOTIDE SEQUENCE</scope>
</reference>
<gene>
    <name evidence="2" type="ORF">LCGC14_1568040</name>
</gene>
<name>A0A0F9IKG7_9ZZZZ</name>
<dbReference type="AlphaFoldDB" id="A0A0F9IKG7"/>
<evidence type="ECO:0000313" key="2">
    <source>
        <dbReference type="EMBL" id="KKM28102.1"/>
    </source>
</evidence>
<dbReference type="EMBL" id="LAZR01012190">
    <property type="protein sequence ID" value="KKM28102.1"/>
    <property type="molecule type" value="Genomic_DNA"/>
</dbReference>
<evidence type="ECO:0000256" key="1">
    <source>
        <dbReference type="SAM" id="MobiDB-lite"/>
    </source>
</evidence>